<comment type="caution">
    <text evidence="1">The sequence shown here is derived from an EMBL/GenBank/DDBJ whole genome shotgun (WGS) entry which is preliminary data.</text>
</comment>
<reference evidence="1 2" key="1">
    <citation type="journal article" date="2020" name="Antonie Van Leeuwenhoek">
        <title>Rhodopirellula heiligendammensis sp. nov., Rhodopirellula pilleata sp. nov., and Rhodopirellula solitaria sp. nov. isolated from natural or artificial marine surfaces in Northern Germany and California, USA, and emended description of the genus Rhodopirellula.</title>
        <authorList>
            <person name="Kallscheuer N."/>
            <person name="Wiegand S."/>
            <person name="Jogler M."/>
            <person name="Boedeker C."/>
            <person name="Peeters S.H."/>
            <person name="Rast P."/>
            <person name="Heuer A."/>
            <person name="Jetten M.S.M."/>
            <person name="Rohde M."/>
            <person name="Jogler C."/>
        </authorList>
    </citation>
    <scope>NUCLEOTIDE SEQUENCE [LARGE SCALE GENOMIC DNA]</scope>
    <source>
        <strain evidence="1 2">Poly21</strain>
    </source>
</reference>
<gene>
    <name evidence="1" type="ORF">Poly21_54310</name>
</gene>
<evidence type="ECO:0000313" key="1">
    <source>
        <dbReference type="EMBL" id="TWU09884.1"/>
    </source>
</evidence>
<keyword evidence="2" id="KW-1185">Reference proteome</keyword>
<name>A0A5C6BHF2_9BACT</name>
<accession>A0A5C6BHF2</accession>
<dbReference type="EMBL" id="SJPU01000006">
    <property type="protein sequence ID" value="TWU09884.1"/>
    <property type="molecule type" value="Genomic_DNA"/>
</dbReference>
<dbReference type="AlphaFoldDB" id="A0A5C6BHF2"/>
<sequence length="93" mass="10692">MQSADLARNRVALFDYSYDRNRVFTMLDYSGMDWREMMLANCATNLALSGDKTRARELYRHCLTLYPDSRLAKPALLFLGPEDPADNHGDETQ</sequence>
<organism evidence="1 2">
    <name type="scientific">Allorhodopirellula heiligendammensis</name>
    <dbReference type="NCBI Taxonomy" id="2714739"/>
    <lineage>
        <taxon>Bacteria</taxon>
        <taxon>Pseudomonadati</taxon>
        <taxon>Planctomycetota</taxon>
        <taxon>Planctomycetia</taxon>
        <taxon>Pirellulales</taxon>
        <taxon>Pirellulaceae</taxon>
        <taxon>Allorhodopirellula</taxon>
    </lineage>
</organism>
<protein>
    <recommendedName>
        <fullName evidence="3">Tetratricopeptide repeat protein</fullName>
    </recommendedName>
</protein>
<dbReference type="Proteomes" id="UP000319908">
    <property type="component" value="Unassembled WGS sequence"/>
</dbReference>
<evidence type="ECO:0000313" key="2">
    <source>
        <dbReference type="Proteomes" id="UP000319908"/>
    </source>
</evidence>
<evidence type="ECO:0008006" key="3">
    <source>
        <dbReference type="Google" id="ProtNLM"/>
    </source>
</evidence>
<proteinExistence type="predicted"/>